<dbReference type="Proteomes" id="UP000654918">
    <property type="component" value="Unassembled WGS sequence"/>
</dbReference>
<evidence type="ECO:0000256" key="3">
    <source>
        <dbReference type="ARBA" id="ARBA00022691"/>
    </source>
</evidence>
<protein>
    <submittedName>
        <fullName evidence="6">Methyltransferase domain-containing protein</fullName>
    </submittedName>
</protein>
<dbReference type="PANTHER" id="PTHR35897:SF1">
    <property type="entry name" value="METHYLTRANSFERASE AUSD"/>
    <property type="match status" value="1"/>
</dbReference>
<sequence length="287" mass="32887">MQAVDTANVVIGDKAKTAPWYVQTLEDEISPEALELMEKYAHVAPADIRDHIITMRDKIWDVFPYPCVGHFSFLNLNLSTRPAYPRLVARLRDDPEARHLEVAPCVGQDLRKLVHDGVPSARITAVELEPGYIEAGYELFRDRDTLKARFISADMLDDKNTELNAMEETFDTAHLGHCLHLWTREDQMVVLKRVMRLLKPKPGVVIVGTMVGHADGVELPGIFNRPSLRHNLQTWESLWADLSKETGTRWKLRTEVGDQIGVGPALRKPEWWDKNWRFVGFEVEREQ</sequence>
<organism evidence="6 7">
    <name type="scientific">Colletotrichum plurivorum</name>
    <dbReference type="NCBI Taxonomy" id="2175906"/>
    <lineage>
        <taxon>Eukaryota</taxon>
        <taxon>Fungi</taxon>
        <taxon>Dikarya</taxon>
        <taxon>Ascomycota</taxon>
        <taxon>Pezizomycotina</taxon>
        <taxon>Sordariomycetes</taxon>
        <taxon>Hypocreomycetidae</taxon>
        <taxon>Glomerellales</taxon>
        <taxon>Glomerellaceae</taxon>
        <taxon>Colletotrichum</taxon>
        <taxon>Colletotrichum orchidearum species complex</taxon>
    </lineage>
</organism>
<dbReference type="InterPro" id="IPR051654">
    <property type="entry name" value="Meroterpenoid_MTases"/>
</dbReference>
<evidence type="ECO:0000256" key="1">
    <source>
        <dbReference type="ARBA" id="ARBA00005179"/>
    </source>
</evidence>
<dbReference type="InterPro" id="IPR029063">
    <property type="entry name" value="SAM-dependent_MTases_sf"/>
</dbReference>
<comment type="pathway">
    <text evidence="1">Secondary metabolite biosynthesis.</text>
</comment>
<accession>A0A8H6K7K7</accession>
<dbReference type="EMBL" id="WIGO01000163">
    <property type="protein sequence ID" value="KAF6825945.1"/>
    <property type="molecule type" value="Genomic_DNA"/>
</dbReference>
<reference evidence="6" key="1">
    <citation type="journal article" date="2020" name="Phytopathology">
        <title>Genome Sequence Resources of Colletotrichum truncatum, C. plurivorum, C. musicola, and C. sojae: Four Species Pathogenic to Soybean (Glycine max).</title>
        <authorList>
            <person name="Rogerio F."/>
            <person name="Boufleur T.R."/>
            <person name="Ciampi-Guillardi M."/>
            <person name="Sukno S.A."/>
            <person name="Thon M.R."/>
            <person name="Massola Junior N.S."/>
            <person name="Baroncelli R."/>
        </authorList>
    </citation>
    <scope>NUCLEOTIDE SEQUENCE</scope>
    <source>
        <strain evidence="6">LFN00145</strain>
    </source>
</reference>
<evidence type="ECO:0000259" key="5">
    <source>
        <dbReference type="Pfam" id="PF13649"/>
    </source>
</evidence>
<dbReference type="InterPro" id="IPR041698">
    <property type="entry name" value="Methyltransf_25"/>
</dbReference>
<feature type="domain" description="Methyltransferase" evidence="5">
    <location>
        <begin position="100"/>
        <end position="200"/>
    </location>
</feature>
<dbReference type="PANTHER" id="PTHR35897">
    <property type="entry name" value="METHYLTRANSFERASE AUSD"/>
    <property type="match status" value="1"/>
</dbReference>
<evidence type="ECO:0000313" key="6">
    <source>
        <dbReference type="EMBL" id="KAF6825945.1"/>
    </source>
</evidence>
<dbReference type="Gene3D" id="3.40.50.150">
    <property type="entry name" value="Vaccinia Virus protein VP39"/>
    <property type="match status" value="1"/>
</dbReference>
<dbReference type="SUPFAM" id="SSF53335">
    <property type="entry name" value="S-adenosyl-L-methionine-dependent methyltransferases"/>
    <property type="match status" value="1"/>
</dbReference>
<dbReference type="Pfam" id="PF13649">
    <property type="entry name" value="Methyltransf_25"/>
    <property type="match status" value="1"/>
</dbReference>
<keyword evidence="3" id="KW-0949">S-adenosyl-L-methionine</keyword>
<keyword evidence="6" id="KW-0489">Methyltransferase</keyword>
<evidence type="ECO:0000313" key="7">
    <source>
        <dbReference type="Proteomes" id="UP000654918"/>
    </source>
</evidence>
<evidence type="ECO:0000256" key="2">
    <source>
        <dbReference type="ARBA" id="ARBA00022679"/>
    </source>
</evidence>
<dbReference type="AlphaFoldDB" id="A0A8H6K7K7"/>
<evidence type="ECO:0000256" key="4">
    <source>
        <dbReference type="ARBA" id="ARBA00038314"/>
    </source>
</evidence>
<dbReference type="GO" id="GO:0008168">
    <property type="term" value="F:methyltransferase activity"/>
    <property type="evidence" value="ECO:0007669"/>
    <property type="project" value="UniProtKB-KW"/>
</dbReference>
<name>A0A8H6K7K7_9PEZI</name>
<proteinExistence type="inferred from homology"/>
<dbReference type="GO" id="GO:0032259">
    <property type="term" value="P:methylation"/>
    <property type="evidence" value="ECO:0007669"/>
    <property type="project" value="UniProtKB-KW"/>
</dbReference>
<comment type="similarity">
    <text evidence="4">Belongs to the class I-like SAM-binding methyltransferase superfamily.</text>
</comment>
<gene>
    <name evidence="6" type="ORF">CPLU01_09937</name>
</gene>
<keyword evidence="7" id="KW-1185">Reference proteome</keyword>
<dbReference type="CDD" id="cd02440">
    <property type="entry name" value="AdoMet_MTases"/>
    <property type="match status" value="1"/>
</dbReference>
<comment type="caution">
    <text evidence="6">The sequence shown here is derived from an EMBL/GenBank/DDBJ whole genome shotgun (WGS) entry which is preliminary data.</text>
</comment>
<keyword evidence="2 6" id="KW-0808">Transferase</keyword>